<reference evidence="1 2" key="1">
    <citation type="submission" date="2016-03" db="EMBL/GenBank/DDBJ databases">
        <title>Choanephora cucurbitarum.</title>
        <authorList>
            <person name="Min B."/>
            <person name="Park H."/>
            <person name="Park J.-H."/>
            <person name="Shin H.-D."/>
            <person name="Choi I.-G."/>
        </authorList>
    </citation>
    <scope>NUCLEOTIDE SEQUENCE [LARGE SCALE GENOMIC DNA]</scope>
    <source>
        <strain evidence="1 2">KUS-F28377</strain>
    </source>
</reference>
<evidence type="ECO:0000313" key="2">
    <source>
        <dbReference type="Proteomes" id="UP000093000"/>
    </source>
</evidence>
<dbReference type="InParanoid" id="A0A1C7MY19"/>
<keyword evidence="2" id="KW-1185">Reference proteome</keyword>
<protein>
    <submittedName>
        <fullName evidence="1">Uncharacterized protein</fullName>
    </submittedName>
</protein>
<accession>A0A1C7MY19</accession>
<organism evidence="1 2">
    <name type="scientific">Choanephora cucurbitarum</name>
    <dbReference type="NCBI Taxonomy" id="101091"/>
    <lineage>
        <taxon>Eukaryota</taxon>
        <taxon>Fungi</taxon>
        <taxon>Fungi incertae sedis</taxon>
        <taxon>Mucoromycota</taxon>
        <taxon>Mucoromycotina</taxon>
        <taxon>Mucoromycetes</taxon>
        <taxon>Mucorales</taxon>
        <taxon>Mucorineae</taxon>
        <taxon>Choanephoraceae</taxon>
        <taxon>Choanephoroideae</taxon>
        <taxon>Choanephora</taxon>
    </lineage>
</organism>
<dbReference type="EMBL" id="LUGH01001293">
    <property type="protein sequence ID" value="OBZ81296.1"/>
    <property type="molecule type" value="Genomic_DNA"/>
</dbReference>
<dbReference type="AlphaFoldDB" id="A0A1C7MY19"/>
<evidence type="ECO:0000313" key="1">
    <source>
        <dbReference type="EMBL" id="OBZ81296.1"/>
    </source>
</evidence>
<proteinExistence type="predicted"/>
<dbReference type="Proteomes" id="UP000093000">
    <property type="component" value="Unassembled WGS sequence"/>
</dbReference>
<name>A0A1C7MY19_9FUNG</name>
<comment type="caution">
    <text evidence="1">The sequence shown here is derived from an EMBL/GenBank/DDBJ whole genome shotgun (WGS) entry which is preliminary data.</text>
</comment>
<gene>
    <name evidence="1" type="ORF">A0J61_10654</name>
</gene>
<sequence>MSTTDATNGSIIASDIEDNITFTNEPVSDQYSDVDYCESISSDEDLTYDSDDDSFVPESDISLPSTARLSEGNNSFTVAAITGQPVTDVQDVDIVHVGSTNVEDVEQEDAPELDTLLGDESTSTVDESDSVDYWSNRVVVLVMNYREFFSTFGTVELCQK</sequence>